<name>A0A0A8ZQP8_ARUDO</name>
<dbReference type="NCBIfam" id="TIGR00756">
    <property type="entry name" value="PPR"/>
    <property type="match status" value="1"/>
</dbReference>
<organism evidence="3">
    <name type="scientific">Arundo donax</name>
    <name type="common">Giant reed</name>
    <name type="synonym">Donax arundinaceus</name>
    <dbReference type="NCBI Taxonomy" id="35708"/>
    <lineage>
        <taxon>Eukaryota</taxon>
        <taxon>Viridiplantae</taxon>
        <taxon>Streptophyta</taxon>
        <taxon>Embryophyta</taxon>
        <taxon>Tracheophyta</taxon>
        <taxon>Spermatophyta</taxon>
        <taxon>Magnoliopsida</taxon>
        <taxon>Liliopsida</taxon>
        <taxon>Poales</taxon>
        <taxon>Poaceae</taxon>
        <taxon>PACMAD clade</taxon>
        <taxon>Arundinoideae</taxon>
        <taxon>Arundineae</taxon>
        <taxon>Arundo</taxon>
    </lineage>
</organism>
<evidence type="ECO:0000256" key="1">
    <source>
        <dbReference type="ARBA" id="ARBA00022737"/>
    </source>
</evidence>
<dbReference type="AlphaFoldDB" id="A0A0A8ZQP8"/>
<keyword evidence="2" id="KW-0809">Transit peptide</keyword>
<sequence length="72" mass="7703">MDEVMKLLDAMLSVGLKPGAVTYNTVFDGMLSIGLKPDVVACNTLIKGGRIEDALTLFREVLSKGVKTDATM</sequence>
<dbReference type="InterPro" id="IPR011990">
    <property type="entry name" value="TPR-like_helical_dom_sf"/>
</dbReference>
<evidence type="ECO:0008006" key="4">
    <source>
        <dbReference type="Google" id="ProtNLM"/>
    </source>
</evidence>
<reference evidence="3" key="2">
    <citation type="journal article" date="2015" name="Data Brief">
        <title>Shoot transcriptome of the giant reed, Arundo donax.</title>
        <authorList>
            <person name="Barrero R.A."/>
            <person name="Guerrero F.D."/>
            <person name="Moolhuijzen P."/>
            <person name="Goolsby J.A."/>
            <person name="Tidwell J."/>
            <person name="Bellgard S.E."/>
            <person name="Bellgard M.I."/>
        </authorList>
    </citation>
    <scope>NUCLEOTIDE SEQUENCE</scope>
    <source>
        <tissue evidence="3">Shoot tissue taken approximately 20 cm above the soil surface</tissue>
    </source>
</reference>
<evidence type="ECO:0000256" key="2">
    <source>
        <dbReference type="ARBA" id="ARBA00022946"/>
    </source>
</evidence>
<dbReference type="PANTHER" id="PTHR47932">
    <property type="entry name" value="ATPASE EXPRESSION PROTEIN 3"/>
    <property type="match status" value="1"/>
</dbReference>
<dbReference type="Pfam" id="PF01535">
    <property type="entry name" value="PPR"/>
    <property type="match status" value="1"/>
</dbReference>
<accession>A0A0A8ZQP8</accession>
<protein>
    <recommendedName>
        <fullName evidence="4">Pentatricopeptide repeat-containing protein</fullName>
    </recommendedName>
</protein>
<dbReference type="EMBL" id="GBRH01257867">
    <property type="protein sequence ID" value="JAD40028.1"/>
    <property type="molecule type" value="Transcribed_RNA"/>
</dbReference>
<dbReference type="InterPro" id="IPR002885">
    <property type="entry name" value="PPR_rpt"/>
</dbReference>
<proteinExistence type="predicted"/>
<keyword evidence="1" id="KW-0677">Repeat</keyword>
<dbReference type="PANTHER" id="PTHR47932:SF63">
    <property type="entry name" value="OS08G0290000 PROTEIN"/>
    <property type="match status" value="1"/>
</dbReference>
<dbReference type="Gene3D" id="1.25.40.10">
    <property type="entry name" value="Tetratricopeptide repeat domain"/>
    <property type="match status" value="1"/>
</dbReference>
<evidence type="ECO:0000313" key="3">
    <source>
        <dbReference type="EMBL" id="JAD40028.1"/>
    </source>
</evidence>
<dbReference type="GO" id="GO:0003729">
    <property type="term" value="F:mRNA binding"/>
    <property type="evidence" value="ECO:0007669"/>
    <property type="project" value="TreeGrafter"/>
</dbReference>
<reference evidence="3" key="1">
    <citation type="submission" date="2014-09" db="EMBL/GenBank/DDBJ databases">
        <authorList>
            <person name="Magalhaes I.L.F."/>
            <person name="Oliveira U."/>
            <person name="Santos F.R."/>
            <person name="Vidigal T.H.D.A."/>
            <person name="Brescovit A.D."/>
            <person name="Santos A.J."/>
        </authorList>
    </citation>
    <scope>NUCLEOTIDE SEQUENCE</scope>
    <source>
        <tissue evidence="3">Shoot tissue taken approximately 20 cm above the soil surface</tissue>
    </source>
</reference>